<organism evidence="3 4">
    <name type="scientific">Aureobasidium namibiae CBS 147.97</name>
    <dbReference type="NCBI Taxonomy" id="1043004"/>
    <lineage>
        <taxon>Eukaryota</taxon>
        <taxon>Fungi</taxon>
        <taxon>Dikarya</taxon>
        <taxon>Ascomycota</taxon>
        <taxon>Pezizomycotina</taxon>
        <taxon>Dothideomycetes</taxon>
        <taxon>Dothideomycetidae</taxon>
        <taxon>Dothideales</taxon>
        <taxon>Saccotheciaceae</taxon>
        <taxon>Aureobasidium</taxon>
    </lineage>
</organism>
<keyword evidence="4" id="KW-1185">Reference proteome</keyword>
<dbReference type="Proteomes" id="UP000027730">
    <property type="component" value="Unassembled WGS sequence"/>
</dbReference>
<dbReference type="InterPro" id="IPR039254">
    <property type="entry name" value="Rds1"/>
</dbReference>
<evidence type="ECO:0000313" key="4">
    <source>
        <dbReference type="Proteomes" id="UP000027730"/>
    </source>
</evidence>
<dbReference type="Pfam" id="PF13668">
    <property type="entry name" value="Ferritin_2"/>
    <property type="match status" value="1"/>
</dbReference>
<dbReference type="AlphaFoldDB" id="A0A074WBH1"/>
<dbReference type="Pfam" id="PF00399">
    <property type="entry name" value="PIR"/>
    <property type="match status" value="3"/>
</dbReference>
<reference evidence="3 4" key="1">
    <citation type="journal article" date="2014" name="BMC Genomics">
        <title>Genome sequencing of four Aureobasidium pullulans varieties: biotechnological potential, stress tolerance, and description of new species.</title>
        <authorList>
            <person name="Gostin Ar C."/>
            <person name="Ohm R.A."/>
            <person name="Kogej T."/>
            <person name="Sonjak S."/>
            <person name="Turk M."/>
            <person name="Zajc J."/>
            <person name="Zalar P."/>
            <person name="Grube M."/>
            <person name="Sun H."/>
            <person name="Han J."/>
            <person name="Sharma A."/>
            <person name="Chiniquy J."/>
            <person name="Ngan C.Y."/>
            <person name="Lipzen A."/>
            <person name="Barry K."/>
            <person name="Grigoriev I.V."/>
            <person name="Gunde-Cimerman N."/>
        </authorList>
    </citation>
    <scope>NUCLEOTIDE SEQUENCE [LARGE SCALE GENOMIC DNA]</scope>
    <source>
        <strain evidence="3 4">CBS 147.97</strain>
    </source>
</reference>
<feature type="signal peptide" evidence="2">
    <location>
        <begin position="1"/>
        <end position="18"/>
    </location>
</feature>
<dbReference type="PANTHER" id="PTHR38705:SF1">
    <property type="entry name" value="PROTEIN RDS1"/>
    <property type="match status" value="1"/>
</dbReference>
<feature type="chain" id="PRO_5001701300" description="Protein rds1" evidence="2">
    <location>
        <begin position="19"/>
        <end position="579"/>
    </location>
</feature>
<keyword evidence="1 2" id="KW-0732">Signal</keyword>
<protein>
    <recommendedName>
        <fullName evidence="5">Protein rds1</fullName>
    </recommendedName>
</protein>
<gene>
    <name evidence="3" type="ORF">M436DRAFT_57116</name>
</gene>
<dbReference type="PROSITE" id="PS50256">
    <property type="entry name" value="PIR_REPEAT_2"/>
    <property type="match status" value="2"/>
</dbReference>
<dbReference type="EMBL" id="KL584724">
    <property type="protein sequence ID" value="KEQ68929.1"/>
    <property type="molecule type" value="Genomic_DNA"/>
</dbReference>
<evidence type="ECO:0008006" key="5">
    <source>
        <dbReference type="Google" id="ProtNLM"/>
    </source>
</evidence>
<name>A0A074WBH1_9PEZI</name>
<dbReference type="GeneID" id="25412437"/>
<sequence length="579" mass="61592">MKFKSFITSALLAAVCNAVPAPVVTQISDGQIQAPTGNVVTQIPDGQIQAPTGEVVTQISDGQIQAPTSVASSKASVATGGAAQGIYASQASSEYGSQVGFYTGADAPYKSNDASINLSELATSFGLNSAVNAIHTAAPTGTESGAAAPLRSSLVTGSTTHGPFSGVPTTIGAVTTVTLGLTVPTLPLNPTATYYNTDGKLTKPEPAPYTPAGGLGTNGSLPRYMVESDFDYESITLGLYQEWIELDTFNNGLATFTEEDFAAAGLSNEDRELIRFMAQQEEGHATLLTNMLGHTAPPQCTYNYPYTTVREFLDFNQKLTRFGESGVWGFINHLDSREVGQLLAQSIATEARQQMAFRQMSGLFPMPVYFETGIPQSWSWTFLAPYISSCPANTTRLAWQNFPALHIVNQPNINRWSANDTGANEVTGERAADPSISTIPVEESCENLNVTGYSCGPAISRNRSEPLSFAGKQVNFTWDAPGLAVGPNNSYTTSVNPVAGEPMFVAWAAQLNLTYTPLIKTSPNSGYTYQPAAQNYQGGEGIVNGTMFVALTDTDMFLTPFNLSMINPHVIALGLYQAG</sequence>
<accession>A0A074WBH1</accession>
<dbReference type="GO" id="GO:0005199">
    <property type="term" value="F:structural constituent of cell wall"/>
    <property type="evidence" value="ECO:0007669"/>
    <property type="project" value="InterPro"/>
</dbReference>
<evidence type="ECO:0000256" key="1">
    <source>
        <dbReference type="ARBA" id="ARBA00022729"/>
    </source>
</evidence>
<proteinExistence type="predicted"/>
<dbReference type="STRING" id="1043004.A0A074WBH1"/>
<evidence type="ECO:0000256" key="2">
    <source>
        <dbReference type="SAM" id="SignalP"/>
    </source>
</evidence>
<dbReference type="HOGENOM" id="CLU_028606_2_0_1"/>
<dbReference type="InterPro" id="IPR000420">
    <property type="entry name" value="Yeast_PIR_rpt"/>
</dbReference>
<dbReference type="RefSeq" id="XP_013423133.1">
    <property type="nucleotide sequence ID" value="XM_013567679.1"/>
</dbReference>
<evidence type="ECO:0000313" key="3">
    <source>
        <dbReference type="EMBL" id="KEQ68929.1"/>
    </source>
</evidence>
<dbReference type="OrthoDB" id="2098436at2759"/>
<dbReference type="PANTHER" id="PTHR38705">
    <property type="entry name" value="PROTEIN RDS1"/>
    <property type="match status" value="1"/>
</dbReference>